<feature type="transmembrane region" description="Helical" evidence="8">
    <location>
        <begin position="6"/>
        <end position="26"/>
    </location>
</feature>
<feature type="region of interest" description="Disordered" evidence="7">
    <location>
        <begin position="582"/>
        <end position="657"/>
    </location>
</feature>
<feature type="transmembrane region" description="Helical" evidence="8">
    <location>
        <begin position="385"/>
        <end position="408"/>
    </location>
</feature>
<dbReference type="InterPro" id="IPR038770">
    <property type="entry name" value="Na+/solute_symporter_sf"/>
</dbReference>
<evidence type="ECO:0000256" key="7">
    <source>
        <dbReference type="SAM" id="MobiDB-lite"/>
    </source>
</evidence>
<dbReference type="RefSeq" id="WP_252820433.1">
    <property type="nucleotide sequence ID" value="NZ_JAMXQS010000007.1"/>
</dbReference>
<dbReference type="PANTHER" id="PTHR42751">
    <property type="entry name" value="SODIUM/HYDROGEN EXCHANGER FAMILY/TRKA DOMAIN PROTEIN"/>
    <property type="match status" value="1"/>
</dbReference>
<dbReference type="EMBL" id="JAMXQS010000007">
    <property type="protein sequence ID" value="MCO6051154.1"/>
    <property type="molecule type" value="Genomic_DNA"/>
</dbReference>
<dbReference type="Gene3D" id="3.40.50.720">
    <property type="entry name" value="NAD(P)-binding Rossmann-like Domain"/>
    <property type="match status" value="1"/>
</dbReference>
<feature type="transmembrane region" description="Helical" evidence="8">
    <location>
        <begin position="356"/>
        <end position="378"/>
    </location>
</feature>
<evidence type="ECO:0000256" key="6">
    <source>
        <dbReference type="ARBA" id="ARBA00023136"/>
    </source>
</evidence>
<evidence type="ECO:0000256" key="3">
    <source>
        <dbReference type="ARBA" id="ARBA00022448"/>
    </source>
</evidence>
<evidence type="ECO:0000256" key="1">
    <source>
        <dbReference type="ARBA" id="ARBA00004141"/>
    </source>
</evidence>
<feature type="transmembrane region" description="Helical" evidence="8">
    <location>
        <begin position="33"/>
        <end position="54"/>
    </location>
</feature>
<keyword evidence="11" id="KW-1185">Reference proteome</keyword>
<keyword evidence="5 8" id="KW-1133">Transmembrane helix</keyword>
<keyword evidence="4 8" id="KW-0812">Transmembrane</keyword>
<comment type="subcellular location">
    <subcellularLocation>
        <location evidence="1">Membrane</location>
        <topology evidence="1">Multi-pass membrane protein</topology>
    </subcellularLocation>
</comment>
<evidence type="ECO:0000313" key="11">
    <source>
        <dbReference type="Proteomes" id="UP001205906"/>
    </source>
</evidence>
<name>A0ABT1C8I9_9HYPH</name>
<sequence length="657" mass="68119">MPHDTPLIATIVAGLGLAFVFGAIAQRLRIQPLVGYLLAGVAVGPHTPGFVASQELAPELAEMGVILLMFGVGLHFSLKDLLSVRAIALPGAVVQMGVATALGAGFASLMGWPLAGGLVFGLALSVASTVVLLRALAERRLVETEKGRIAVGWLIVEDLAMVLALVLLPAIAGLLSTGAEGNATASGVVAHWFEANGYGFGLWEIIGITLLQVAIFVVLMLVVGRRVIPWLLHYIAHTGSRELFRLSVLAIALGVAFGAAKLFGVSLALGAFFAGMVLAESELSHRAAEESLPFRDAFAVLFFVSVGMLFDPTSLIRDFWPVLATVFIIIIGKSLAAFLIVKAFRYPTATALTISASLAQIGEFSFILAELGVGLGVLPEQGRSLILAGAILSILLNPLVFMSIDWLAPRLERRGRVPVPATAAPAAESGEAIAPVAVDDDVPAQTMQTGHTVLVGYGRVGTLVAASLRERGVPLVVIEDADKRIAELRKEGIETIIGNAASTVILRAANLPAARRLVVAIPNAFEAGQIVEQGRAANPDLHIVARAHSDAEVAYLSDLGAADVVLGEREIARGIVERLADDGPFSGPLVDGGNAEELVGEGGAGLSRHGSFDQEGTGSGEASQLAMGSDPAPGNSSPDTAPASDDPDRAGSNKPSG</sequence>
<feature type="transmembrane region" description="Helical" evidence="8">
    <location>
        <begin position="87"/>
        <end position="112"/>
    </location>
</feature>
<gene>
    <name evidence="10" type="ORF">NGM99_15320</name>
</gene>
<reference evidence="10 11" key="1">
    <citation type="submission" date="2022-06" db="EMBL/GenBank/DDBJ databases">
        <title>Mesorhizobium sp. strain RP14 Genome sequencing and assembly.</title>
        <authorList>
            <person name="Kim I."/>
        </authorList>
    </citation>
    <scope>NUCLEOTIDE SEQUENCE [LARGE SCALE GENOMIC DNA]</scope>
    <source>
        <strain evidence="11">RP14(2022)</strain>
    </source>
</reference>
<feature type="transmembrane region" description="Helical" evidence="8">
    <location>
        <begin position="60"/>
        <end position="78"/>
    </location>
</feature>
<dbReference type="PROSITE" id="PS51201">
    <property type="entry name" value="RCK_N"/>
    <property type="match status" value="1"/>
</dbReference>
<keyword evidence="6 8" id="KW-0472">Membrane</keyword>
<dbReference type="Gene3D" id="1.20.1530.20">
    <property type="match status" value="1"/>
</dbReference>
<accession>A0ABT1C8I9</accession>
<feature type="transmembrane region" description="Helical" evidence="8">
    <location>
        <begin position="292"/>
        <end position="310"/>
    </location>
</feature>
<feature type="transmembrane region" description="Helical" evidence="8">
    <location>
        <begin position="118"/>
        <end position="137"/>
    </location>
</feature>
<evidence type="ECO:0000256" key="4">
    <source>
        <dbReference type="ARBA" id="ARBA00022692"/>
    </source>
</evidence>
<evidence type="ECO:0000256" key="8">
    <source>
        <dbReference type="SAM" id="Phobius"/>
    </source>
</evidence>
<comment type="caution">
    <text evidence="10">The sequence shown here is derived from an EMBL/GenBank/DDBJ whole genome shotgun (WGS) entry which is preliminary data.</text>
</comment>
<feature type="transmembrane region" description="Helical" evidence="8">
    <location>
        <begin position="322"/>
        <end position="344"/>
    </location>
</feature>
<dbReference type="SUPFAM" id="SSF51735">
    <property type="entry name" value="NAD(P)-binding Rossmann-fold domains"/>
    <property type="match status" value="1"/>
</dbReference>
<feature type="domain" description="RCK N-terminal" evidence="9">
    <location>
        <begin position="449"/>
        <end position="566"/>
    </location>
</feature>
<evidence type="ECO:0000256" key="5">
    <source>
        <dbReference type="ARBA" id="ARBA00022989"/>
    </source>
</evidence>
<comment type="similarity">
    <text evidence="2">Belongs to the monovalent cation:proton antiporter 2 (CPA2) transporter (TC 2.A.37) family.</text>
</comment>
<evidence type="ECO:0000259" key="9">
    <source>
        <dbReference type="PROSITE" id="PS51201"/>
    </source>
</evidence>
<keyword evidence="3" id="KW-0813">Transport</keyword>
<feature type="transmembrane region" description="Helical" evidence="8">
    <location>
        <begin position="200"/>
        <end position="223"/>
    </location>
</feature>
<organism evidence="10 11">
    <name type="scientific">Mesorhizobium liriopis</name>
    <dbReference type="NCBI Taxonomy" id="2953882"/>
    <lineage>
        <taxon>Bacteria</taxon>
        <taxon>Pseudomonadati</taxon>
        <taxon>Pseudomonadota</taxon>
        <taxon>Alphaproteobacteria</taxon>
        <taxon>Hyphomicrobiales</taxon>
        <taxon>Phyllobacteriaceae</taxon>
        <taxon>Mesorhizobium</taxon>
    </lineage>
</organism>
<protein>
    <submittedName>
        <fullName evidence="10">Kef family K(+) transporter</fullName>
    </submittedName>
</protein>
<dbReference type="Proteomes" id="UP001205906">
    <property type="component" value="Unassembled WGS sequence"/>
</dbReference>
<evidence type="ECO:0000313" key="10">
    <source>
        <dbReference type="EMBL" id="MCO6051154.1"/>
    </source>
</evidence>
<proteinExistence type="inferred from homology"/>
<dbReference type="PANTHER" id="PTHR42751:SF1">
    <property type="entry name" value="CATION_PROTON ANTIPORTER YBAL-RELATED"/>
    <property type="match status" value="1"/>
</dbReference>
<dbReference type="NCBIfam" id="NF007950">
    <property type="entry name" value="PRK10669.1"/>
    <property type="match status" value="1"/>
</dbReference>
<feature type="transmembrane region" description="Helical" evidence="8">
    <location>
        <begin position="243"/>
        <end position="272"/>
    </location>
</feature>
<evidence type="ECO:0000256" key="2">
    <source>
        <dbReference type="ARBA" id="ARBA00005551"/>
    </source>
</evidence>
<dbReference type="Pfam" id="PF00999">
    <property type="entry name" value="Na_H_Exchanger"/>
    <property type="match status" value="1"/>
</dbReference>
<feature type="transmembrane region" description="Helical" evidence="8">
    <location>
        <begin position="149"/>
        <end position="172"/>
    </location>
</feature>
<dbReference type="InterPro" id="IPR036291">
    <property type="entry name" value="NAD(P)-bd_dom_sf"/>
</dbReference>
<dbReference type="Pfam" id="PF02254">
    <property type="entry name" value="TrkA_N"/>
    <property type="match status" value="1"/>
</dbReference>
<dbReference type="InterPro" id="IPR003148">
    <property type="entry name" value="RCK_N"/>
</dbReference>
<dbReference type="InterPro" id="IPR006153">
    <property type="entry name" value="Cation/H_exchanger_TM"/>
</dbReference>